<keyword evidence="4" id="KW-0233">DNA recombination</keyword>
<dbReference type="InterPro" id="IPR010998">
    <property type="entry name" value="Integrase_recombinase_N"/>
</dbReference>
<protein>
    <submittedName>
        <fullName evidence="8">Integrase</fullName>
    </submittedName>
</protein>
<evidence type="ECO:0000256" key="2">
    <source>
        <dbReference type="ARBA" id="ARBA00022908"/>
    </source>
</evidence>
<dbReference type="CDD" id="cd01189">
    <property type="entry name" value="INT_ICEBs1_C_like"/>
    <property type="match status" value="1"/>
</dbReference>
<evidence type="ECO:0000313" key="9">
    <source>
        <dbReference type="Proteomes" id="UP001549104"/>
    </source>
</evidence>
<dbReference type="InterPro" id="IPR004107">
    <property type="entry name" value="Integrase_SAM-like_N"/>
</dbReference>
<dbReference type="EMBL" id="JBEPME010000004">
    <property type="protein sequence ID" value="MET3657894.1"/>
    <property type="molecule type" value="Genomic_DNA"/>
</dbReference>
<dbReference type="Pfam" id="PF00589">
    <property type="entry name" value="Phage_integrase"/>
    <property type="match status" value="1"/>
</dbReference>
<evidence type="ECO:0000256" key="4">
    <source>
        <dbReference type="ARBA" id="ARBA00023172"/>
    </source>
</evidence>
<dbReference type="Pfam" id="PF14659">
    <property type="entry name" value="Phage_int_SAM_3"/>
    <property type="match status" value="1"/>
</dbReference>
<dbReference type="SUPFAM" id="SSF56349">
    <property type="entry name" value="DNA breaking-rejoining enzymes"/>
    <property type="match status" value="1"/>
</dbReference>
<dbReference type="PANTHER" id="PTHR30629">
    <property type="entry name" value="PROPHAGE INTEGRASE"/>
    <property type="match status" value="1"/>
</dbReference>
<dbReference type="PROSITE" id="PS51898">
    <property type="entry name" value="TYR_RECOMBINASE"/>
    <property type="match status" value="1"/>
</dbReference>
<keyword evidence="2" id="KW-0229">DNA integration</keyword>
<dbReference type="Gene3D" id="1.10.150.130">
    <property type="match status" value="1"/>
</dbReference>
<comment type="similarity">
    <text evidence="1">Belongs to the 'phage' integrase family.</text>
</comment>
<dbReference type="InterPro" id="IPR013762">
    <property type="entry name" value="Integrase-like_cat_sf"/>
</dbReference>
<gene>
    <name evidence="8" type="ORF">ABIC55_002991</name>
</gene>
<comment type="caution">
    <text evidence="8">The sequence shown here is derived from an EMBL/GenBank/DDBJ whole genome shotgun (WGS) entry which is preliminary data.</text>
</comment>
<dbReference type="Gene3D" id="1.10.443.10">
    <property type="entry name" value="Intergrase catalytic core"/>
    <property type="match status" value="1"/>
</dbReference>
<dbReference type="PROSITE" id="PS51900">
    <property type="entry name" value="CB"/>
    <property type="match status" value="1"/>
</dbReference>
<evidence type="ECO:0000313" key="8">
    <source>
        <dbReference type="EMBL" id="MET3657894.1"/>
    </source>
</evidence>
<name>A0ABV2K9Y6_SPOPS</name>
<dbReference type="InterPro" id="IPR011010">
    <property type="entry name" value="DNA_brk_join_enz"/>
</dbReference>
<dbReference type="InterPro" id="IPR002104">
    <property type="entry name" value="Integrase_catalytic"/>
</dbReference>
<evidence type="ECO:0000259" key="7">
    <source>
        <dbReference type="PROSITE" id="PS51900"/>
    </source>
</evidence>
<organism evidence="8 9">
    <name type="scientific">Sporosarcina psychrophila</name>
    <name type="common">Bacillus psychrophilus</name>
    <dbReference type="NCBI Taxonomy" id="1476"/>
    <lineage>
        <taxon>Bacteria</taxon>
        <taxon>Bacillati</taxon>
        <taxon>Bacillota</taxon>
        <taxon>Bacilli</taxon>
        <taxon>Bacillales</taxon>
        <taxon>Caryophanaceae</taxon>
        <taxon>Sporosarcina</taxon>
    </lineage>
</organism>
<feature type="domain" description="Tyr recombinase" evidence="6">
    <location>
        <begin position="183"/>
        <end position="384"/>
    </location>
</feature>
<evidence type="ECO:0000256" key="1">
    <source>
        <dbReference type="ARBA" id="ARBA00008857"/>
    </source>
</evidence>
<evidence type="ECO:0000259" key="6">
    <source>
        <dbReference type="PROSITE" id="PS51898"/>
    </source>
</evidence>
<dbReference type="InterPro" id="IPR044068">
    <property type="entry name" value="CB"/>
</dbReference>
<sequence>MANIQQRGGNSYLFTVGLPKNAKGIYPRETMTYVVEGKYTPKQLDEHLNHEFLKFKNVVLSGNYVRPQEMTLAEFTIEWDAKHASKLAGTTYGNHQRKLELHILPVLGHMEMKQINEFVLMNFLDNLTRKDGKEGDLSFHSKQDIYRTLKSIFKYAIKWKVLKDNPMDGVEKPKPTDSEEDYEDVRVYDEQEIAELMYLLQSEPPHWRVMFTLALAAGLRRGELLGLEWTNVDFANNQIEIRTTIVLTKSGPLIKKTKTKSSRRTVTLPSSMMAELILYHEQREIEKVGAGETWIEEEYDWVFCQLNGTHMYPSSPTNRWSKFLKKHNFKYIRLHDLRHTSASILIAQGEHAKVISERLGHADISVTMNTYGHVFKSANRSAGDKMESIFRPRFPIE</sequence>
<proteinExistence type="inferred from homology"/>
<evidence type="ECO:0000256" key="5">
    <source>
        <dbReference type="PROSITE-ProRule" id="PRU01248"/>
    </source>
</evidence>
<keyword evidence="9" id="KW-1185">Reference proteome</keyword>
<dbReference type="RefSeq" id="WP_354313636.1">
    <property type="nucleotide sequence ID" value="NZ_JBEPME010000004.1"/>
</dbReference>
<evidence type="ECO:0000256" key="3">
    <source>
        <dbReference type="ARBA" id="ARBA00023125"/>
    </source>
</evidence>
<dbReference type="InterPro" id="IPR050808">
    <property type="entry name" value="Phage_Integrase"/>
</dbReference>
<accession>A0ABV2K9Y6</accession>
<feature type="domain" description="Core-binding (CB)" evidence="7">
    <location>
        <begin position="70"/>
        <end position="157"/>
    </location>
</feature>
<dbReference type="PANTHER" id="PTHR30629:SF2">
    <property type="entry name" value="PROPHAGE INTEGRASE INTS-RELATED"/>
    <property type="match status" value="1"/>
</dbReference>
<dbReference type="Proteomes" id="UP001549104">
    <property type="component" value="Unassembled WGS sequence"/>
</dbReference>
<reference evidence="8 9" key="1">
    <citation type="submission" date="2024-06" db="EMBL/GenBank/DDBJ databases">
        <title>Sorghum-associated microbial communities from plants grown in Nebraska, USA.</title>
        <authorList>
            <person name="Schachtman D."/>
        </authorList>
    </citation>
    <scope>NUCLEOTIDE SEQUENCE [LARGE SCALE GENOMIC DNA]</scope>
    <source>
        <strain evidence="8 9">1288</strain>
    </source>
</reference>
<keyword evidence="3 5" id="KW-0238">DNA-binding</keyword>